<evidence type="ECO:0000313" key="1">
    <source>
        <dbReference type="EMBL" id="KAF1828580.1"/>
    </source>
</evidence>
<reference evidence="1" key="1">
    <citation type="submission" date="2020-01" db="EMBL/GenBank/DDBJ databases">
        <authorList>
            <consortium name="DOE Joint Genome Institute"/>
            <person name="Haridas S."/>
            <person name="Albert R."/>
            <person name="Binder M."/>
            <person name="Bloem J."/>
            <person name="Labutti K."/>
            <person name="Salamov A."/>
            <person name="Andreopoulos B."/>
            <person name="Baker S.E."/>
            <person name="Barry K."/>
            <person name="Bills G."/>
            <person name="Bluhm B.H."/>
            <person name="Cannon C."/>
            <person name="Castanera R."/>
            <person name="Culley D.E."/>
            <person name="Daum C."/>
            <person name="Ezra D."/>
            <person name="Gonzalez J.B."/>
            <person name="Henrissat B."/>
            <person name="Kuo A."/>
            <person name="Liang C."/>
            <person name="Lipzen A."/>
            <person name="Lutzoni F."/>
            <person name="Magnuson J."/>
            <person name="Mondo S."/>
            <person name="Nolan M."/>
            <person name="Ohm R."/>
            <person name="Pangilinan J."/>
            <person name="Park H.-J."/>
            <person name="Ramirez L."/>
            <person name="Alfaro M."/>
            <person name="Sun H."/>
            <person name="Tritt A."/>
            <person name="Yoshinaga Y."/>
            <person name="Zwiers L.-H."/>
            <person name="Turgeon B.G."/>
            <person name="Goodwin S.B."/>
            <person name="Spatafora J.W."/>
            <person name="Crous P.W."/>
            <person name="Grigoriev I.V."/>
        </authorList>
    </citation>
    <scope>NUCLEOTIDE SEQUENCE</scope>
    <source>
        <strain evidence="1">P77</strain>
    </source>
</reference>
<dbReference type="OrthoDB" id="4840035at2759"/>
<gene>
    <name evidence="1" type="ORF">BDW02DRAFT_574757</name>
</gene>
<sequence>MAIASTVLLCEMDNLKGKALVRRFTDELGGRTTLERAAISAQQEQDVLAEEQLGARMRALFQDEHDNDAVFHAVETARLALTKT</sequence>
<accession>A0A6A5JYK6</accession>
<name>A0A6A5JYK6_9PLEO</name>
<protein>
    <submittedName>
        <fullName evidence="1">Uncharacterized protein</fullName>
    </submittedName>
</protein>
<evidence type="ECO:0000313" key="2">
    <source>
        <dbReference type="Proteomes" id="UP000800040"/>
    </source>
</evidence>
<proteinExistence type="predicted"/>
<keyword evidence="2" id="KW-1185">Reference proteome</keyword>
<dbReference type="AlphaFoldDB" id="A0A6A5JYK6"/>
<dbReference type="EMBL" id="ML975525">
    <property type="protein sequence ID" value="KAF1828580.1"/>
    <property type="molecule type" value="Genomic_DNA"/>
</dbReference>
<organism evidence="1 2">
    <name type="scientific">Decorospora gaudefroyi</name>
    <dbReference type="NCBI Taxonomy" id="184978"/>
    <lineage>
        <taxon>Eukaryota</taxon>
        <taxon>Fungi</taxon>
        <taxon>Dikarya</taxon>
        <taxon>Ascomycota</taxon>
        <taxon>Pezizomycotina</taxon>
        <taxon>Dothideomycetes</taxon>
        <taxon>Pleosporomycetidae</taxon>
        <taxon>Pleosporales</taxon>
        <taxon>Pleosporineae</taxon>
        <taxon>Pleosporaceae</taxon>
        <taxon>Decorospora</taxon>
    </lineage>
</organism>
<dbReference type="Proteomes" id="UP000800040">
    <property type="component" value="Unassembled WGS sequence"/>
</dbReference>